<dbReference type="Proteomes" id="UP001042704">
    <property type="component" value="Chromosome"/>
</dbReference>
<evidence type="ECO:0000313" key="2">
    <source>
        <dbReference type="Proteomes" id="UP001042704"/>
    </source>
</evidence>
<dbReference type="Gene3D" id="3.90.820.10">
    <property type="entry name" value="Structural Genomics, Unknown Function 30-nov-00 1gh9 Mol_id"/>
    <property type="match status" value="1"/>
</dbReference>
<sequence length="89" mass="10607">MYHVIRCPGCLNFTYVDPYQHWKLCHICGEVIDVMRAPVYLEAIDHQDAEKVVCQLQDFLDDTGKEDLDESEKSRLRSEYTRWVRSRIE</sequence>
<evidence type="ECO:0000313" key="1">
    <source>
        <dbReference type="EMBL" id="QSZ68358.1"/>
    </source>
</evidence>
<gene>
    <name evidence="1" type="ORF">RJ40_02860</name>
</gene>
<name>A0A8A3S894_9EURY</name>
<protein>
    <submittedName>
        <fullName evidence="1">DUF1922 domain-containing protein</fullName>
    </submittedName>
</protein>
<dbReference type="AlphaFoldDB" id="A0A8A3S894"/>
<accession>A0A8A3S894</accession>
<dbReference type="EMBL" id="CP036172">
    <property type="protein sequence ID" value="QSZ68358.1"/>
    <property type="molecule type" value="Genomic_DNA"/>
</dbReference>
<reference evidence="1" key="2">
    <citation type="submission" date="2019-02" db="EMBL/GenBank/DDBJ databases">
        <authorList>
            <person name="Chen S.-C."/>
            <person name="Chien H.-H."/>
            <person name="Lai M.-C."/>
        </authorList>
    </citation>
    <scope>NUCLEOTIDE SEQUENCE</scope>
    <source>
        <strain evidence="1">N2F9704</strain>
    </source>
</reference>
<dbReference type="KEGG" id="maqe:RJ40_02860"/>
<organism evidence="1 2">
    <name type="scientific">Methanofollis aquaemaris</name>
    <dbReference type="NCBI Taxonomy" id="126734"/>
    <lineage>
        <taxon>Archaea</taxon>
        <taxon>Methanobacteriati</taxon>
        <taxon>Methanobacteriota</taxon>
        <taxon>Stenosarchaea group</taxon>
        <taxon>Methanomicrobia</taxon>
        <taxon>Methanomicrobiales</taxon>
        <taxon>Methanomicrobiaceae</taxon>
        <taxon>Methanofollis</taxon>
    </lineage>
</organism>
<keyword evidence="2" id="KW-1185">Reference proteome</keyword>
<reference evidence="1" key="1">
    <citation type="journal article" date="2001" name="Int. J. Syst. Evol. Microbiol.">
        <title>Methanofollis aquaemaris sp. nov., a methanogen isolated from an aquaculture fish pond.</title>
        <authorList>
            <person name="Lai M.C."/>
            <person name="Chen S.C."/>
        </authorList>
    </citation>
    <scope>NUCLEOTIDE SEQUENCE</scope>
    <source>
        <strain evidence="1">N2F9704</strain>
    </source>
</reference>
<proteinExistence type="predicted"/>